<dbReference type="GO" id="GO:0004414">
    <property type="term" value="F:homoserine O-acetyltransferase activity"/>
    <property type="evidence" value="ECO:0007669"/>
    <property type="project" value="UniProtKB-EC"/>
</dbReference>
<dbReference type="InterPro" id="IPR029058">
    <property type="entry name" value="AB_hydrolase_fold"/>
</dbReference>
<dbReference type="SUPFAM" id="SSF53474">
    <property type="entry name" value="alpha/beta-Hydrolases"/>
    <property type="match status" value="1"/>
</dbReference>
<dbReference type="Pfam" id="PF00561">
    <property type="entry name" value="Abhydrolase_1"/>
    <property type="match status" value="1"/>
</dbReference>
<dbReference type="PIRSF" id="PIRSF000443">
    <property type="entry name" value="Homoser_Ac_trans"/>
    <property type="match status" value="1"/>
</dbReference>
<protein>
    <recommendedName>
        <fullName evidence="2">Homoserine O-acetyltransferase</fullName>
        <shortName evidence="2">HAT</shortName>
        <ecNumber evidence="2">2.3.1.31</ecNumber>
    </recommendedName>
    <alternativeName>
        <fullName evidence="2">Homoserine transacetylase</fullName>
        <shortName evidence="2">HTA</shortName>
    </alternativeName>
</protein>
<keyword evidence="5" id="KW-1185">Reference proteome</keyword>
<dbReference type="InterPro" id="IPR000073">
    <property type="entry name" value="AB_hydrolase_1"/>
</dbReference>
<dbReference type="PANTHER" id="PTHR32268:SF11">
    <property type="entry name" value="HOMOSERINE O-ACETYLTRANSFERASE"/>
    <property type="match status" value="1"/>
</dbReference>
<evidence type="ECO:0000313" key="5">
    <source>
        <dbReference type="Proteomes" id="UP000682951"/>
    </source>
</evidence>
<name>A0ABS5HFV0_9BACT</name>
<keyword evidence="2 4" id="KW-0012">Acyltransferase</keyword>
<feature type="active site" description="Nucleophile" evidence="2">
    <location>
        <position position="147"/>
    </location>
</feature>
<dbReference type="EC" id="2.3.1.31" evidence="2"/>
<comment type="subcellular location">
    <subcellularLocation>
        <location evidence="2">Cytoplasm</location>
    </subcellularLocation>
</comment>
<dbReference type="Proteomes" id="UP000682951">
    <property type="component" value="Unassembled WGS sequence"/>
</dbReference>
<evidence type="ECO:0000313" key="4">
    <source>
        <dbReference type="EMBL" id="MBR8463146.1"/>
    </source>
</evidence>
<reference evidence="4 5" key="1">
    <citation type="submission" date="2021-04" db="EMBL/GenBank/DDBJ databases">
        <title>Molecular and phenotypic characterization and identification of bacterial isolates recovered from the Anatolian ground squirrels (Spermophilus xanthoprymnus) and which have the potential to form a new species in the Campylobacter genus.</title>
        <authorList>
            <person name="Aydin F."/>
            <person name="Abay S."/>
            <person name="Kayman T."/>
            <person name="Karakaya E."/>
            <person name="Mustak H.K."/>
            <person name="Mustak I.B."/>
            <person name="Bilgin N."/>
            <person name="Duzler A."/>
            <person name="Sahin O."/>
            <person name="Guran O."/>
            <person name="Saticioglu I.B."/>
        </authorList>
    </citation>
    <scope>NUCLEOTIDE SEQUENCE [LARGE SCALE GENOMIC DNA]</scope>
    <source>
        <strain evidence="5">faydin-G24</strain>
    </source>
</reference>
<dbReference type="Gene3D" id="1.10.1740.110">
    <property type="match status" value="1"/>
</dbReference>
<keyword evidence="2" id="KW-0028">Amino-acid biosynthesis</keyword>
<comment type="caution">
    <text evidence="4">The sequence shown here is derived from an EMBL/GenBank/DDBJ whole genome shotgun (WGS) entry which is preliminary data.</text>
</comment>
<evidence type="ECO:0000256" key="1">
    <source>
        <dbReference type="ARBA" id="ARBA00022679"/>
    </source>
</evidence>
<comment type="function">
    <text evidence="2">Transfers an acetyl group from acetyl-CoA to L-homoserine, forming acetyl-L-homoserine.</text>
</comment>
<dbReference type="InterPro" id="IPR008220">
    <property type="entry name" value="HAT_MetX-like"/>
</dbReference>
<accession>A0ABS5HFV0</accession>
<dbReference type="PANTHER" id="PTHR32268">
    <property type="entry name" value="HOMOSERINE O-ACETYLTRANSFERASE"/>
    <property type="match status" value="1"/>
</dbReference>
<comment type="similarity">
    <text evidence="2">Belongs to the AB hydrolase superfamily. MetX family.</text>
</comment>
<dbReference type="RefSeq" id="WP_212141390.1">
    <property type="nucleotide sequence ID" value="NZ_JAGSSW010000001.1"/>
</dbReference>
<proteinExistence type="inferred from homology"/>
<feature type="binding site" evidence="2">
    <location>
        <position position="219"/>
    </location>
    <ligand>
        <name>substrate</name>
    </ligand>
</feature>
<sequence>MLNLKTGKFKFSEPLYLESGRLLSSYELVYETYGELNADKSNVVVICHALTGSHHAAGRYENDGKAGWWDGLIGSGKAVDTDKYFVICVSILGSCYGSTSPLSIDISTGKQYRLKFPVLTISDVVKAQIRLFNELRIYRAKAVIGGSLGGMQALCFAIEFPNFAERIIMLASTYQSKAWAIAFNKIAISAIVNDPEFKNGEYDENFIKENGLNGLSYGRMAGHISFLSPDSMDTKFGRNYVQTDGLYELFGRFEIDRYMDYNGFNFPKRFDPLSYLYIVKMMNIFDCTRHYDSLKDALSPIKSHLSLIAFKGDLLFPPSCMSEIYDTFCDMGRCERCEYIEINSSYGHDAFLVEIDKFEMYVKRAIEREIKG</sequence>
<gene>
    <name evidence="2" type="primary">metXA</name>
    <name evidence="4" type="ORF">KDD93_00970</name>
</gene>
<organism evidence="4 5">
    <name type="scientific">Campylobacter anatolicus</name>
    <dbReference type="NCBI Taxonomy" id="2829105"/>
    <lineage>
        <taxon>Bacteria</taxon>
        <taxon>Pseudomonadati</taxon>
        <taxon>Campylobacterota</taxon>
        <taxon>Epsilonproteobacteria</taxon>
        <taxon>Campylobacterales</taxon>
        <taxon>Campylobacteraceae</taxon>
        <taxon>Campylobacter</taxon>
    </lineage>
</organism>
<evidence type="ECO:0000259" key="3">
    <source>
        <dbReference type="Pfam" id="PF00561"/>
    </source>
</evidence>
<comment type="subunit">
    <text evidence="2">Homodimer.</text>
</comment>
<dbReference type="NCBIfam" id="NF001209">
    <property type="entry name" value="PRK00175.1"/>
    <property type="match status" value="1"/>
</dbReference>
<comment type="catalytic activity">
    <reaction evidence="2">
        <text>L-homoserine + acetyl-CoA = O-acetyl-L-homoserine + CoA</text>
        <dbReference type="Rhea" id="RHEA:13701"/>
        <dbReference type="ChEBI" id="CHEBI:57287"/>
        <dbReference type="ChEBI" id="CHEBI:57288"/>
        <dbReference type="ChEBI" id="CHEBI:57476"/>
        <dbReference type="ChEBI" id="CHEBI:57716"/>
        <dbReference type="EC" id="2.3.1.31"/>
    </reaction>
</comment>
<dbReference type="EMBL" id="JAGSSW010000001">
    <property type="protein sequence ID" value="MBR8463146.1"/>
    <property type="molecule type" value="Genomic_DNA"/>
</dbReference>
<comment type="caution">
    <text evidence="2">Lacks conserved residue(s) required for the propagation of feature annotation.</text>
</comment>
<keyword evidence="2" id="KW-0963">Cytoplasm</keyword>
<dbReference type="HAMAP" id="MF_00296">
    <property type="entry name" value="MetX_acyltransf"/>
    <property type="match status" value="1"/>
</dbReference>
<feature type="domain" description="AB hydrolase-1" evidence="3">
    <location>
        <begin position="42"/>
        <end position="207"/>
    </location>
</feature>
<keyword evidence="2" id="KW-0486">Methionine biosynthesis</keyword>
<comment type="pathway">
    <text evidence="2">Amino-acid biosynthesis; L-methionine biosynthesis via de novo pathway; O-acetyl-L-homoserine from L-homoserine: step 1/1.</text>
</comment>
<feature type="binding site" evidence="2">
    <location>
        <position position="349"/>
    </location>
    <ligand>
        <name>substrate</name>
    </ligand>
</feature>
<feature type="active site" evidence="2">
    <location>
        <position position="348"/>
    </location>
</feature>
<dbReference type="NCBIfam" id="TIGR01392">
    <property type="entry name" value="homoserO_Ac_trn"/>
    <property type="match status" value="1"/>
</dbReference>
<feature type="active site" evidence="2">
    <location>
        <position position="313"/>
    </location>
</feature>
<keyword evidence="1 2" id="KW-0808">Transferase</keyword>
<evidence type="ECO:0000256" key="2">
    <source>
        <dbReference type="HAMAP-Rule" id="MF_00296"/>
    </source>
</evidence>
<dbReference type="Gene3D" id="3.40.50.1820">
    <property type="entry name" value="alpha/beta hydrolase"/>
    <property type="match status" value="1"/>
</dbReference>